<organism evidence="12 13">
    <name type="scientific">Candidatus Doudnabacteria bacterium RIFCSPHIGHO2_01_FULL_43_23</name>
    <dbReference type="NCBI Taxonomy" id="1817822"/>
    <lineage>
        <taxon>Bacteria</taxon>
        <taxon>Candidatus Doudnaibacteriota</taxon>
    </lineage>
</organism>
<dbReference type="InterPro" id="IPR013759">
    <property type="entry name" value="Topo_IIA_B_C"/>
</dbReference>
<dbReference type="GO" id="GO:0005737">
    <property type="term" value="C:cytoplasm"/>
    <property type="evidence" value="ECO:0007669"/>
    <property type="project" value="UniProtKB-SubCell"/>
</dbReference>
<dbReference type="SMART" id="SM00433">
    <property type="entry name" value="TOP2c"/>
    <property type="match status" value="1"/>
</dbReference>
<dbReference type="FunFam" id="3.30.230.10:FF:000005">
    <property type="entry name" value="DNA gyrase subunit B"/>
    <property type="match status" value="1"/>
</dbReference>
<dbReference type="CDD" id="cd00822">
    <property type="entry name" value="TopoII_Trans_DNA_gyrase"/>
    <property type="match status" value="1"/>
</dbReference>
<dbReference type="InterPro" id="IPR013506">
    <property type="entry name" value="Topo_IIA_bsu_dom2"/>
</dbReference>
<dbReference type="InterPro" id="IPR002288">
    <property type="entry name" value="DNA_gyrase_B_C"/>
</dbReference>
<dbReference type="PROSITE" id="PS50880">
    <property type="entry name" value="TOPRIM"/>
    <property type="match status" value="1"/>
</dbReference>
<dbReference type="CDD" id="cd16928">
    <property type="entry name" value="HATPase_GyrB-like"/>
    <property type="match status" value="1"/>
</dbReference>
<comment type="cofactor">
    <cofactor evidence="10">
        <name>Mg(2+)</name>
        <dbReference type="ChEBI" id="CHEBI:18420"/>
    </cofactor>
    <cofactor evidence="10">
        <name>Mn(2+)</name>
        <dbReference type="ChEBI" id="CHEBI:29035"/>
    </cofactor>
    <cofactor evidence="10">
        <name>Ca(2+)</name>
        <dbReference type="ChEBI" id="CHEBI:29108"/>
    </cofactor>
    <text evidence="10">Binds two Mg(2+) per subunit. The magnesium ions form salt bridges with both the protein and the DNA. Can also accept other divalent metal cations, such as Mn(2+) or Ca(2+).</text>
</comment>
<evidence type="ECO:0000313" key="12">
    <source>
        <dbReference type="EMBL" id="OGE80228.1"/>
    </source>
</evidence>
<name>A0A1F5NRH1_9BACT</name>
<sequence length="676" mass="75521">MAKEKEDKIGKYDAAQITVLEGLDPVRKRPGMYIGSTSETGLHHLVWEVVDNGIDEAMAGFANHISVLIHSDGKLSVTDNGRGIPVDKHKVTKKSALETVMTKLHAGGKFDNDAYKVSGGLHGVGVSVVNALSTWTRAEVRRDGNIYSQEYVIGKPKHSIKKEGKVPRNDSFQKGTKITFEPDASIFETTEFKLKTIIEHLRQQAYLTPGTRVDIVDERVGQSFSYYFEGGIVSYIKQVNRHRAVKHDPVYVNKTIDKVQVEVAIQYTDDFNENVLSFANNIYTPEGGMHVTGFKTALTRSINKYATKNNYVKDDQKLTSDDMREGLSAIISVKLPNPQFEGQTKGKLGNPEVRSAVEQLLGEAMEIYLEEHPKDSAKIIEKVILASKARLAARAARDSVIRKGVLDGLSLPGKLADCSESDPTKSELFIVEGDSAGGSAKQGRDRKIQAILPLRGKILNVERARLDKMLGNNEIKNLLIAMGTGIGEQFDISKLRYHKVVIMTDADVDGSHIRTLLLTLYYRYFPQIIQNGYLYIAQPPLYKISYGKESEYAYNDAQKETILERMKKIVRGAKKKDVEVVESEVVDEAEVEKENTEEPELNTKGINIQRYKGLGEMNPGQLWETTMNPNSRHMLQVRVEDAEAAGDIFETLMGDDVGPRKKYITTHSRLVKNLDI</sequence>
<dbReference type="Pfam" id="PF00204">
    <property type="entry name" value="DNA_gyraseB"/>
    <property type="match status" value="1"/>
</dbReference>
<dbReference type="SUPFAM" id="SSF56719">
    <property type="entry name" value="Type II DNA topoisomerase"/>
    <property type="match status" value="1"/>
</dbReference>
<feature type="binding site" evidence="10">
    <location>
        <position position="432"/>
    </location>
    <ligand>
        <name>Mg(2+)</name>
        <dbReference type="ChEBI" id="CHEBI:18420"/>
        <label>1</label>
        <note>catalytic</note>
    </ligand>
</feature>
<evidence type="ECO:0000256" key="5">
    <source>
        <dbReference type="ARBA" id="ARBA00022840"/>
    </source>
</evidence>
<evidence type="ECO:0000256" key="9">
    <source>
        <dbReference type="ARBA" id="ARBA00023235"/>
    </source>
</evidence>
<dbReference type="NCBIfam" id="TIGR01059">
    <property type="entry name" value="gyrB"/>
    <property type="match status" value="1"/>
</dbReference>
<keyword evidence="8" id="KW-0238">DNA-binding</keyword>
<comment type="catalytic activity">
    <reaction evidence="1 10">
        <text>ATP-dependent breakage, passage and rejoining of double-stranded DNA.</text>
        <dbReference type="EC" id="5.6.2.2"/>
    </reaction>
</comment>
<dbReference type="InterPro" id="IPR003594">
    <property type="entry name" value="HATPase_dom"/>
</dbReference>
<evidence type="ECO:0000256" key="10">
    <source>
        <dbReference type="HAMAP-Rule" id="MF_01898"/>
    </source>
</evidence>
<feature type="site" description="Interaction with DNA" evidence="10">
    <location>
        <position position="457"/>
    </location>
</feature>
<dbReference type="NCBIfam" id="NF004189">
    <property type="entry name" value="PRK05644.1"/>
    <property type="match status" value="1"/>
</dbReference>
<protein>
    <recommendedName>
        <fullName evidence="10">DNA gyrase subunit B</fullName>
        <ecNumber evidence="10">5.6.2.2</ecNumber>
    </recommendedName>
</protein>
<dbReference type="GO" id="GO:0005524">
    <property type="term" value="F:ATP binding"/>
    <property type="evidence" value="ECO:0007669"/>
    <property type="project" value="UniProtKB-UniRule"/>
</dbReference>
<dbReference type="STRING" id="1817822.A2826_03115"/>
<evidence type="ECO:0000313" key="13">
    <source>
        <dbReference type="Proteomes" id="UP000177912"/>
    </source>
</evidence>
<dbReference type="InterPro" id="IPR018522">
    <property type="entry name" value="TopoIIA_CS"/>
</dbReference>
<reference evidence="12 13" key="1">
    <citation type="journal article" date="2016" name="Nat. Commun.">
        <title>Thousands of microbial genomes shed light on interconnected biogeochemical processes in an aquifer system.</title>
        <authorList>
            <person name="Anantharaman K."/>
            <person name="Brown C.T."/>
            <person name="Hug L.A."/>
            <person name="Sharon I."/>
            <person name="Castelle C.J."/>
            <person name="Probst A.J."/>
            <person name="Thomas B.C."/>
            <person name="Singh A."/>
            <person name="Wilkins M.J."/>
            <person name="Karaoz U."/>
            <person name="Brodie E.L."/>
            <person name="Williams K.H."/>
            <person name="Hubbard S.S."/>
            <person name="Banfield J.F."/>
        </authorList>
    </citation>
    <scope>NUCLEOTIDE SEQUENCE [LARGE SCALE GENOMIC DNA]</scope>
</reference>
<dbReference type="InterPro" id="IPR001241">
    <property type="entry name" value="Topo_IIA"/>
</dbReference>
<comment type="subcellular location">
    <subcellularLocation>
        <location evidence="10">Cytoplasm</location>
    </subcellularLocation>
</comment>
<dbReference type="Pfam" id="PF00986">
    <property type="entry name" value="DNA_gyraseB_C"/>
    <property type="match status" value="1"/>
</dbReference>
<keyword evidence="10" id="KW-0963">Cytoplasm</keyword>
<evidence type="ECO:0000256" key="6">
    <source>
        <dbReference type="ARBA" id="ARBA00022842"/>
    </source>
</evidence>
<dbReference type="Pfam" id="PF01751">
    <property type="entry name" value="Toprim"/>
    <property type="match status" value="1"/>
</dbReference>
<keyword evidence="5 10" id="KW-0067">ATP-binding</keyword>
<dbReference type="Proteomes" id="UP000177912">
    <property type="component" value="Unassembled WGS sequence"/>
</dbReference>
<dbReference type="PROSITE" id="PS00177">
    <property type="entry name" value="TOPOISOMERASE_II"/>
    <property type="match status" value="1"/>
</dbReference>
<dbReference type="Gene3D" id="3.30.230.10">
    <property type="match status" value="1"/>
</dbReference>
<comment type="subunit">
    <text evidence="10">Heterotetramer, composed of two GyrA and two GyrB chains. In the heterotetramer, GyrA contains the active site tyrosine that forms a transient covalent intermediate with DNA, while GyrB binds cofactors and catalyzes ATP hydrolysis.</text>
</comment>
<comment type="miscellaneous">
    <text evidence="10">Few gyrases are as efficient as E.coli at forming negative supercoils. Not all organisms have 2 type II topoisomerases; in organisms with a single type II topoisomerase this enzyme also has to decatenate newly replicated chromosomes.</text>
</comment>
<evidence type="ECO:0000256" key="1">
    <source>
        <dbReference type="ARBA" id="ARBA00000185"/>
    </source>
</evidence>
<evidence type="ECO:0000256" key="4">
    <source>
        <dbReference type="ARBA" id="ARBA00022741"/>
    </source>
</evidence>
<dbReference type="HAMAP" id="MF_01898">
    <property type="entry name" value="GyrB"/>
    <property type="match status" value="1"/>
</dbReference>
<dbReference type="InterPro" id="IPR020568">
    <property type="entry name" value="Ribosomal_Su5_D2-typ_SF"/>
</dbReference>
<dbReference type="AlphaFoldDB" id="A0A1F5NRH1"/>
<dbReference type="InterPro" id="IPR013760">
    <property type="entry name" value="Topo_IIA-like_dom_sf"/>
</dbReference>
<dbReference type="FunFam" id="3.30.565.10:FF:000002">
    <property type="entry name" value="DNA gyrase subunit B"/>
    <property type="match status" value="1"/>
</dbReference>
<dbReference type="SMART" id="SM00387">
    <property type="entry name" value="HATPase_c"/>
    <property type="match status" value="1"/>
</dbReference>
<evidence type="ECO:0000256" key="3">
    <source>
        <dbReference type="ARBA" id="ARBA00022723"/>
    </source>
</evidence>
<dbReference type="GO" id="GO:0006261">
    <property type="term" value="P:DNA-templated DNA replication"/>
    <property type="evidence" value="ECO:0007669"/>
    <property type="project" value="UniProtKB-UniRule"/>
</dbReference>
<dbReference type="SUPFAM" id="SSF55874">
    <property type="entry name" value="ATPase domain of HSP90 chaperone/DNA topoisomerase II/histidine kinase"/>
    <property type="match status" value="1"/>
</dbReference>
<comment type="function">
    <text evidence="10">A type II topoisomerase that negatively supercoils closed circular double-stranded (ds) DNA in an ATP-dependent manner to modulate DNA topology and maintain chromosomes in an underwound state. Negative supercoiling favors strand separation, and DNA replication, transcription, recombination and repair, all of which involve strand separation. Also able to catalyze the interconversion of other topological isomers of dsDNA rings, including catenanes and knotted rings. Type II topoisomerases break and join 2 DNA strands simultaneously in an ATP-dependent manner.</text>
</comment>
<feature type="site" description="Interaction with DNA" evidence="10">
    <location>
        <position position="460"/>
    </location>
</feature>
<dbReference type="PRINTS" id="PR01159">
    <property type="entry name" value="DNAGYRASEB"/>
</dbReference>
<dbReference type="NCBIfam" id="NF011501">
    <property type="entry name" value="PRK14939.1"/>
    <property type="match status" value="1"/>
</dbReference>
<proteinExistence type="inferred from homology"/>
<dbReference type="EC" id="5.6.2.2" evidence="10"/>
<dbReference type="GO" id="GO:0003918">
    <property type="term" value="F:DNA topoisomerase type II (double strand cut, ATP-hydrolyzing) activity"/>
    <property type="evidence" value="ECO:0007669"/>
    <property type="project" value="UniProtKB-UniRule"/>
</dbReference>
<dbReference type="Gene3D" id="3.40.50.670">
    <property type="match status" value="1"/>
</dbReference>
<dbReference type="SUPFAM" id="SSF54211">
    <property type="entry name" value="Ribosomal protein S5 domain 2-like"/>
    <property type="match status" value="1"/>
</dbReference>
<dbReference type="GO" id="GO:0003677">
    <property type="term" value="F:DNA binding"/>
    <property type="evidence" value="ECO:0007669"/>
    <property type="project" value="UniProtKB-KW"/>
</dbReference>
<evidence type="ECO:0000259" key="11">
    <source>
        <dbReference type="PROSITE" id="PS50880"/>
    </source>
</evidence>
<dbReference type="InterPro" id="IPR036890">
    <property type="entry name" value="HATPase_C_sf"/>
</dbReference>
<accession>A0A1F5NRH1</accession>
<dbReference type="PRINTS" id="PR00418">
    <property type="entry name" value="TPI2FAMILY"/>
</dbReference>
<dbReference type="PANTHER" id="PTHR45866:SF1">
    <property type="entry name" value="DNA GYRASE SUBUNIT B, MITOCHONDRIAL"/>
    <property type="match status" value="1"/>
</dbReference>
<dbReference type="GO" id="GO:0005694">
    <property type="term" value="C:chromosome"/>
    <property type="evidence" value="ECO:0007669"/>
    <property type="project" value="InterPro"/>
</dbReference>
<dbReference type="InterPro" id="IPR014721">
    <property type="entry name" value="Ribsml_uS5_D2-typ_fold_subgr"/>
</dbReference>
<feature type="binding site" evidence="10">
    <location>
        <position position="505"/>
    </location>
    <ligand>
        <name>Mg(2+)</name>
        <dbReference type="ChEBI" id="CHEBI:18420"/>
        <label>1</label>
        <note>catalytic</note>
    </ligand>
</feature>
<dbReference type="GO" id="GO:0046872">
    <property type="term" value="F:metal ion binding"/>
    <property type="evidence" value="ECO:0007669"/>
    <property type="project" value="UniProtKB-KW"/>
</dbReference>
<comment type="caution">
    <text evidence="12">The sequence shown here is derived from an EMBL/GenBank/DDBJ whole genome shotgun (WGS) entry which is preliminary data.</text>
</comment>
<dbReference type="InterPro" id="IPR006171">
    <property type="entry name" value="TOPRIM_dom"/>
</dbReference>
<dbReference type="FunFam" id="3.40.50.670:FF:000001">
    <property type="entry name" value="DNA topoisomerase 2"/>
    <property type="match status" value="1"/>
</dbReference>
<dbReference type="InterPro" id="IPR034160">
    <property type="entry name" value="TOPRIM_GyrB"/>
</dbReference>
<keyword evidence="4 10" id="KW-0547">Nucleotide-binding</keyword>
<keyword evidence="6 10" id="KW-0460">Magnesium</keyword>
<dbReference type="CDD" id="cd03366">
    <property type="entry name" value="TOPRIM_TopoIIA_GyrB"/>
    <property type="match status" value="1"/>
</dbReference>
<dbReference type="InterPro" id="IPR000565">
    <property type="entry name" value="Topo_IIA_B"/>
</dbReference>
<evidence type="ECO:0000256" key="8">
    <source>
        <dbReference type="ARBA" id="ARBA00023125"/>
    </source>
</evidence>
<feature type="binding site" evidence="10">
    <location>
        <position position="505"/>
    </location>
    <ligand>
        <name>Mg(2+)</name>
        <dbReference type="ChEBI" id="CHEBI:18420"/>
        <label>2</label>
    </ligand>
</feature>
<feature type="binding site" evidence="10">
    <location>
        <position position="507"/>
    </location>
    <ligand>
        <name>Mg(2+)</name>
        <dbReference type="ChEBI" id="CHEBI:18420"/>
        <label>2</label>
    </ligand>
</feature>
<dbReference type="GO" id="GO:0006265">
    <property type="term" value="P:DNA topological change"/>
    <property type="evidence" value="ECO:0007669"/>
    <property type="project" value="UniProtKB-UniRule"/>
</dbReference>
<dbReference type="Gene3D" id="3.30.565.10">
    <property type="entry name" value="Histidine kinase-like ATPase, C-terminal domain"/>
    <property type="match status" value="1"/>
</dbReference>
<gene>
    <name evidence="10" type="primary">gyrB</name>
    <name evidence="12" type="ORF">A2826_03115</name>
</gene>
<comment type="similarity">
    <text evidence="2 10">Belongs to the type II topoisomerase GyrB family.</text>
</comment>
<keyword evidence="7 10" id="KW-0799">Topoisomerase</keyword>
<dbReference type="PANTHER" id="PTHR45866">
    <property type="entry name" value="DNA GYRASE/TOPOISOMERASE SUBUNIT B"/>
    <property type="match status" value="1"/>
</dbReference>
<evidence type="ECO:0000256" key="7">
    <source>
        <dbReference type="ARBA" id="ARBA00023029"/>
    </source>
</evidence>
<keyword evidence="9 10" id="KW-0413">Isomerase</keyword>
<dbReference type="EMBL" id="MFEI01000037">
    <property type="protein sequence ID" value="OGE80228.1"/>
    <property type="molecule type" value="Genomic_DNA"/>
</dbReference>
<evidence type="ECO:0000256" key="2">
    <source>
        <dbReference type="ARBA" id="ARBA00010708"/>
    </source>
</evidence>
<dbReference type="Pfam" id="PF02518">
    <property type="entry name" value="HATPase_c"/>
    <property type="match status" value="1"/>
</dbReference>
<keyword evidence="3 10" id="KW-0479">Metal-binding</keyword>
<dbReference type="InterPro" id="IPR011557">
    <property type="entry name" value="GyrB"/>
</dbReference>
<feature type="domain" description="Toprim" evidence="11">
    <location>
        <begin position="426"/>
        <end position="540"/>
    </location>
</feature>